<dbReference type="GO" id="GO:0061631">
    <property type="term" value="F:ubiquitin conjugating enzyme activity"/>
    <property type="evidence" value="ECO:0007669"/>
    <property type="project" value="UniProtKB-EC"/>
</dbReference>
<dbReference type="EMBL" id="CAFZ01000065">
    <property type="protein sequence ID" value="CCA69827.1"/>
    <property type="molecule type" value="Genomic_DNA"/>
</dbReference>
<dbReference type="AlphaFoldDB" id="G4TES4"/>
<evidence type="ECO:0000256" key="3">
    <source>
        <dbReference type="ARBA" id="ARBA00022741"/>
    </source>
</evidence>
<evidence type="ECO:0000256" key="1">
    <source>
        <dbReference type="ARBA" id="ARBA00012486"/>
    </source>
</evidence>
<evidence type="ECO:0000256" key="2">
    <source>
        <dbReference type="ARBA" id="ARBA00022679"/>
    </source>
</evidence>
<evidence type="ECO:0000256" key="4">
    <source>
        <dbReference type="ARBA" id="ARBA00022786"/>
    </source>
</evidence>
<feature type="domain" description="UBC core" evidence="6">
    <location>
        <begin position="4"/>
        <end position="150"/>
    </location>
</feature>
<gene>
    <name evidence="7" type="ORF">PIIN_03767</name>
</gene>
<evidence type="ECO:0000256" key="5">
    <source>
        <dbReference type="ARBA" id="ARBA00022840"/>
    </source>
</evidence>
<dbReference type="InterPro" id="IPR016135">
    <property type="entry name" value="UBQ-conjugating_enzyme/RWD"/>
</dbReference>
<dbReference type="PROSITE" id="PS50127">
    <property type="entry name" value="UBC_2"/>
    <property type="match status" value="1"/>
</dbReference>
<keyword evidence="3" id="KW-0547">Nucleotide-binding</keyword>
<dbReference type="Pfam" id="PF00179">
    <property type="entry name" value="UQ_con"/>
    <property type="match status" value="1"/>
</dbReference>
<keyword evidence="4" id="KW-0833">Ubl conjugation pathway</keyword>
<dbReference type="FunFam" id="3.10.110.10:FF:000060">
    <property type="entry name" value="Ubiquitin conjugating enzyme (UbcB)"/>
    <property type="match status" value="1"/>
</dbReference>
<dbReference type="STRING" id="1109443.G4TES4"/>
<dbReference type="eggNOG" id="KOG0417">
    <property type="taxonomic scope" value="Eukaryota"/>
</dbReference>
<dbReference type="GO" id="GO:0005524">
    <property type="term" value="F:ATP binding"/>
    <property type="evidence" value="ECO:0007669"/>
    <property type="project" value="UniProtKB-KW"/>
</dbReference>
<dbReference type="PANTHER" id="PTHR24067">
    <property type="entry name" value="UBIQUITIN-CONJUGATING ENZYME E2"/>
    <property type="match status" value="1"/>
</dbReference>
<dbReference type="OMA" id="DIRASGM"/>
<keyword evidence="5" id="KW-0067">ATP-binding</keyword>
<dbReference type="HOGENOM" id="CLU_030988_13_3_1"/>
<keyword evidence="8" id="KW-1185">Reference proteome</keyword>
<comment type="caution">
    <text evidence="7">The sequence shown here is derived from an EMBL/GenBank/DDBJ whole genome shotgun (WGS) entry which is preliminary data.</text>
</comment>
<dbReference type="SUPFAM" id="SSF54495">
    <property type="entry name" value="UBC-like"/>
    <property type="match status" value="1"/>
</dbReference>
<organism evidence="7 8">
    <name type="scientific">Serendipita indica (strain DSM 11827)</name>
    <name type="common">Root endophyte fungus</name>
    <name type="synonym">Piriformospora indica</name>
    <dbReference type="NCBI Taxonomy" id="1109443"/>
    <lineage>
        <taxon>Eukaryota</taxon>
        <taxon>Fungi</taxon>
        <taxon>Dikarya</taxon>
        <taxon>Basidiomycota</taxon>
        <taxon>Agaricomycotina</taxon>
        <taxon>Agaricomycetes</taxon>
        <taxon>Sebacinales</taxon>
        <taxon>Serendipitaceae</taxon>
        <taxon>Serendipita</taxon>
    </lineage>
</organism>
<evidence type="ECO:0000313" key="7">
    <source>
        <dbReference type="EMBL" id="CCA69827.1"/>
    </source>
</evidence>
<dbReference type="OrthoDB" id="9978460at2759"/>
<proteinExistence type="predicted"/>
<sequence>MASTAQRRIAKELRDLSNNPIEGITIHPQEDNLAHWDVTITGPPSSPYKGGHFKATIDFPGNFPFKAPSLVFATKVYHPGINEQGEICVPILRDEWKPTISMSTVLNIVYEKLANPSPDDPYEADIAALLKSDEAKFKATAKEWTKKYAS</sequence>
<protein>
    <recommendedName>
        <fullName evidence="1">E2 ubiquitin-conjugating enzyme</fullName>
        <ecNumber evidence="1">2.3.2.23</ecNumber>
    </recommendedName>
</protein>
<dbReference type="Gene3D" id="3.10.110.10">
    <property type="entry name" value="Ubiquitin Conjugating Enzyme"/>
    <property type="match status" value="1"/>
</dbReference>
<accession>G4TES4</accession>
<reference evidence="7 8" key="1">
    <citation type="journal article" date="2011" name="PLoS Pathog.">
        <title>Endophytic Life Strategies Decoded by Genome and Transcriptome Analyses of the Mutualistic Root Symbiont Piriformospora indica.</title>
        <authorList>
            <person name="Zuccaro A."/>
            <person name="Lahrmann U."/>
            <person name="Guldener U."/>
            <person name="Langen G."/>
            <person name="Pfiffi S."/>
            <person name="Biedenkopf D."/>
            <person name="Wong P."/>
            <person name="Samans B."/>
            <person name="Grimm C."/>
            <person name="Basiewicz M."/>
            <person name="Murat C."/>
            <person name="Martin F."/>
            <person name="Kogel K.H."/>
        </authorList>
    </citation>
    <scope>NUCLEOTIDE SEQUENCE [LARGE SCALE GENOMIC DNA]</scope>
    <source>
        <strain evidence="7 8">DSM 11827</strain>
    </source>
</reference>
<evidence type="ECO:0000313" key="8">
    <source>
        <dbReference type="Proteomes" id="UP000007148"/>
    </source>
</evidence>
<evidence type="ECO:0000259" key="6">
    <source>
        <dbReference type="PROSITE" id="PS50127"/>
    </source>
</evidence>
<dbReference type="Proteomes" id="UP000007148">
    <property type="component" value="Unassembled WGS sequence"/>
</dbReference>
<keyword evidence="2" id="KW-0808">Transferase</keyword>
<dbReference type="InterPro" id="IPR050113">
    <property type="entry name" value="Ub_conjugating_enzyme"/>
</dbReference>
<name>G4TES4_SERID</name>
<dbReference type="SMART" id="SM00212">
    <property type="entry name" value="UBCc"/>
    <property type="match status" value="1"/>
</dbReference>
<dbReference type="InterPro" id="IPR000608">
    <property type="entry name" value="UBC"/>
</dbReference>
<dbReference type="InParanoid" id="G4TES4"/>
<dbReference type="EC" id="2.3.2.23" evidence="1"/>